<dbReference type="PROSITE" id="PS51257">
    <property type="entry name" value="PROKAR_LIPOPROTEIN"/>
    <property type="match status" value="1"/>
</dbReference>
<keyword evidence="5" id="KW-1185">Reference proteome</keyword>
<name>A0A6N8HIT9_9FLAO</name>
<dbReference type="RefSeq" id="WP_157484800.1">
    <property type="nucleotide sequence ID" value="NZ_WOWP01000063.1"/>
</dbReference>
<feature type="domain" description="Fibronectin type-III" evidence="3">
    <location>
        <begin position="188"/>
        <end position="274"/>
    </location>
</feature>
<dbReference type="Gene3D" id="2.60.120.200">
    <property type="match status" value="1"/>
</dbReference>
<evidence type="ECO:0000259" key="3">
    <source>
        <dbReference type="PROSITE" id="PS50853"/>
    </source>
</evidence>
<feature type="signal peptide" evidence="2">
    <location>
        <begin position="1"/>
        <end position="18"/>
    </location>
</feature>
<dbReference type="SUPFAM" id="SSF49265">
    <property type="entry name" value="Fibronectin type III"/>
    <property type="match status" value="1"/>
</dbReference>
<dbReference type="OrthoDB" id="1110367at2"/>
<dbReference type="Gene3D" id="2.60.40.10">
    <property type="entry name" value="Immunoglobulins"/>
    <property type="match status" value="1"/>
</dbReference>
<dbReference type="InterPro" id="IPR013783">
    <property type="entry name" value="Ig-like_fold"/>
</dbReference>
<dbReference type="NCBIfam" id="TIGR04183">
    <property type="entry name" value="Por_Secre_tail"/>
    <property type="match status" value="1"/>
</dbReference>
<protein>
    <submittedName>
        <fullName evidence="4">T9SS type A sorting domain-containing protein</fullName>
    </submittedName>
</protein>
<proteinExistence type="predicted"/>
<comment type="caution">
    <text evidence="4">The sequence shown here is derived from an EMBL/GenBank/DDBJ whole genome shotgun (WGS) entry which is preliminary data.</text>
</comment>
<dbReference type="SMART" id="SM00060">
    <property type="entry name" value="FN3"/>
    <property type="match status" value="1"/>
</dbReference>
<dbReference type="InterPro" id="IPR036116">
    <property type="entry name" value="FN3_sf"/>
</dbReference>
<evidence type="ECO:0000313" key="4">
    <source>
        <dbReference type="EMBL" id="MUV05556.1"/>
    </source>
</evidence>
<keyword evidence="1 2" id="KW-0732">Signal</keyword>
<dbReference type="Pfam" id="PF24595">
    <property type="entry name" value="DUF7619"/>
    <property type="match status" value="1"/>
</dbReference>
<dbReference type="Pfam" id="PF18962">
    <property type="entry name" value="Por_Secre_tail"/>
    <property type="match status" value="1"/>
</dbReference>
<dbReference type="CDD" id="cd00063">
    <property type="entry name" value="FN3"/>
    <property type="match status" value="1"/>
</dbReference>
<feature type="chain" id="PRO_5027021618" evidence="2">
    <location>
        <begin position="19"/>
        <end position="714"/>
    </location>
</feature>
<accession>A0A6N8HIT9</accession>
<dbReference type="PROSITE" id="PS50853">
    <property type="entry name" value="FN3"/>
    <property type="match status" value="1"/>
</dbReference>
<dbReference type="InterPro" id="IPR026444">
    <property type="entry name" value="Secre_tail"/>
</dbReference>
<dbReference type="Proteomes" id="UP000433945">
    <property type="component" value="Unassembled WGS sequence"/>
</dbReference>
<dbReference type="NCBIfam" id="NF038128">
    <property type="entry name" value="choice_anch_J"/>
    <property type="match status" value="1"/>
</dbReference>
<dbReference type="InterPro" id="IPR003961">
    <property type="entry name" value="FN3_dom"/>
</dbReference>
<dbReference type="InterPro" id="IPR055353">
    <property type="entry name" value="DUF7619"/>
</dbReference>
<dbReference type="EMBL" id="WOWP01000063">
    <property type="protein sequence ID" value="MUV05556.1"/>
    <property type="molecule type" value="Genomic_DNA"/>
</dbReference>
<gene>
    <name evidence="4" type="ORF">GN157_17715</name>
</gene>
<evidence type="ECO:0000313" key="5">
    <source>
        <dbReference type="Proteomes" id="UP000433945"/>
    </source>
</evidence>
<evidence type="ECO:0000256" key="2">
    <source>
        <dbReference type="SAM" id="SignalP"/>
    </source>
</evidence>
<dbReference type="AlphaFoldDB" id="A0A6N8HIT9"/>
<evidence type="ECO:0000256" key="1">
    <source>
        <dbReference type="ARBA" id="ARBA00022729"/>
    </source>
</evidence>
<organism evidence="4 5">
    <name type="scientific">Flavobacterium rakeshii</name>
    <dbReference type="NCBI Taxonomy" id="1038845"/>
    <lineage>
        <taxon>Bacteria</taxon>
        <taxon>Pseudomonadati</taxon>
        <taxon>Bacteroidota</taxon>
        <taxon>Flavobacteriia</taxon>
        <taxon>Flavobacteriales</taxon>
        <taxon>Flavobacteriaceae</taxon>
        <taxon>Flavobacterium</taxon>
    </lineage>
</organism>
<sequence length="714" mass="78604">MKKKLLTLFLAMSMGCFAQQYVEGFEQNTFPPEGWATYDNGIGNNFYWKHGDQIMNGIPAYGGYHSAYVNLYAPESGVAQDWLVTPVVNIVSGTSLQFKSMYLDFGPQGGSCSVRVCPADLDPSLLSNYMLLQTIEPSAEVFTGVQVNFPENMVGQDFYIAFVAEINSGEDGNTWIIDNVLIADNCTPPENITVAEVTDTSATVTWTGNDETQWEIEILPADAQPTGSGVVTNESTFVIDDISLGAYKFYLRSVCSEGVYSSWVGPYYFDNLNGFEGVITYDSDGDELCDAPIMGAEVVVTIGDEQISVYTDGNGHYNVGQLAYDSANVSIQVNAPEGFEVMPLYEENIDFSSDNVTVGFCYGMPIAVTDLAVVLVPTLQAQPGFNSNYILSIKNNGTVGVSSATVTVTFDDERLSFESSPVDYTLTDNVLSFNLTDLSPLSIQNIPVSFYVLPPPDNEADDELVFTSEITVAETENTPEDNTTVLNQIIVNSFDPNDIAAHEGDEITIDQAEGYLHYTIRFQNTGTAPAVNVRLENVLDDNFDWSTFEPLTSSHDYIVTREGNTLEFRFDGIYLADSTSNEPGSHGYITYRVKPNSSVVLGDMFDSTADIYFDFNPAIVTNTANTEIVEFLDVNQYTANNLVLYPNPVSDRLYFGSQNGEELTSIQVYDVNGKLCMEQNNPQGDINVQTLQPGLYFVKLSTQAKVQNMKFIKK</sequence>
<reference evidence="4 5" key="1">
    <citation type="submission" date="2019-12" db="EMBL/GenBank/DDBJ databases">
        <authorList>
            <person name="Sun J.-Q."/>
        </authorList>
    </citation>
    <scope>NUCLEOTIDE SEQUENCE [LARGE SCALE GENOMIC DNA]</scope>
    <source>
        <strain evidence="4 5">JCM 17928</strain>
    </source>
</reference>